<evidence type="ECO:0000313" key="3">
    <source>
        <dbReference type="Proteomes" id="UP000176544"/>
    </source>
</evidence>
<keyword evidence="1" id="KW-0812">Transmembrane</keyword>
<dbReference type="Proteomes" id="UP000176544">
    <property type="component" value="Unassembled WGS sequence"/>
</dbReference>
<name>A0A1G1Z766_9BACT</name>
<feature type="transmembrane region" description="Helical" evidence="1">
    <location>
        <begin position="12"/>
        <end position="34"/>
    </location>
</feature>
<keyword evidence="1" id="KW-1133">Transmembrane helix</keyword>
<feature type="transmembrane region" description="Helical" evidence="1">
    <location>
        <begin position="46"/>
        <end position="65"/>
    </location>
</feature>
<evidence type="ECO:0000256" key="1">
    <source>
        <dbReference type="SAM" id="Phobius"/>
    </source>
</evidence>
<proteinExistence type="predicted"/>
<feature type="transmembrane region" description="Helical" evidence="1">
    <location>
        <begin position="72"/>
        <end position="93"/>
    </location>
</feature>
<reference evidence="2 3" key="1">
    <citation type="journal article" date="2016" name="Nat. Commun.">
        <title>Thousands of microbial genomes shed light on interconnected biogeochemical processes in an aquifer system.</title>
        <authorList>
            <person name="Anantharaman K."/>
            <person name="Brown C.T."/>
            <person name="Hug L.A."/>
            <person name="Sharon I."/>
            <person name="Castelle C.J."/>
            <person name="Probst A.J."/>
            <person name="Thomas B.C."/>
            <person name="Singh A."/>
            <person name="Wilkins M.J."/>
            <person name="Karaoz U."/>
            <person name="Brodie E.L."/>
            <person name="Williams K.H."/>
            <person name="Hubbard S.S."/>
            <person name="Banfield J.F."/>
        </authorList>
    </citation>
    <scope>NUCLEOTIDE SEQUENCE [LARGE SCALE GENOMIC DNA]</scope>
</reference>
<dbReference type="EMBL" id="MHJA01000031">
    <property type="protein sequence ID" value="OGY60475.1"/>
    <property type="molecule type" value="Genomic_DNA"/>
</dbReference>
<protein>
    <submittedName>
        <fullName evidence="2">Uncharacterized protein</fullName>
    </submittedName>
</protein>
<keyword evidence="1" id="KW-0472">Membrane</keyword>
<sequence length="95" mass="10763">MKSLIKKPSAWIPIVLPLIFFVYLVTYISMFGIVRQEDEGTGAHLFQLWLALEPFMLGFFAFKWFSSARKETLIILAIQIAVALLPISVVFSLGL</sequence>
<dbReference type="STRING" id="1797692.A3I33_00500"/>
<gene>
    <name evidence="2" type="ORF">A3I33_00500</name>
</gene>
<evidence type="ECO:0000313" key="2">
    <source>
        <dbReference type="EMBL" id="OGY60475.1"/>
    </source>
</evidence>
<accession>A0A1G1Z766</accession>
<organism evidence="2 3">
    <name type="scientific">Candidatus Colwellbacteria bacterium RIFCSPLOWO2_02_FULL_45_11</name>
    <dbReference type="NCBI Taxonomy" id="1797692"/>
    <lineage>
        <taxon>Bacteria</taxon>
        <taxon>Candidatus Colwelliibacteriota</taxon>
    </lineage>
</organism>
<dbReference type="AlphaFoldDB" id="A0A1G1Z766"/>
<comment type="caution">
    <text evidence="2">The sequence shown here is derived from an EMBL/GenBank/DDBJ whole genome shotgun (WGS) entry which is preliminary data.</text>
</comment>